<dbReference type="Pfam" id="PF04542">
    <property type="entry name" value="Sigma70_r2"/>
    <property type="match status" value="1"/>
</dbReference>
<dbReference type="GO" id="GO:0016987">
    <property type="term" value="F:sigma factor activity"/>
    <property type="evidence" value="ECO:0007669"/>
    <property type="project" value="UniProtKB-KW"/>
</dbReference>
<organism evidence="7">
    <name type="scientific">Mariniphaga anaerophila</name>
    <dbReference type="NCBI Taxonomy" id="1484053"/>
    <lineage>
        <taxon>Bacteria</taxon>
        <taxon>Pseudomonadati</taxon>
        <taxon>Bacteroidota</taxon>
        <taxon>Bacteroidia</taxon>
        <taxon>Marinilabiliales</taxon>
        <taxon>Prolixibacteraceae</taxon>
        <taxon>Mariniphaga</taxon>
    </lineage>
</organism>
<dbReference type="InterPro" id="IPR013325">
    <property type="entry name" value="RNA_pol_sigma_r2"/>
</dbReference>
<dbReference type="Proteomes" id="UP000886047">
    <property type="component" value="Unassembled WGS sequence"/>
</dbReference>
<dbReference type="InterPro" id="IPR036388">
    <property type="entry name" value="WH-like_DNA-bd_sf"/>
</dbReference>
<dbReference type="SUPFAM" id="SSF88659">
    <property type="entry name" value="Sigma3 and sigma4 domains of RNA polymerase sigma factors"/>
    <property type="match status" value="1"/>
</dbReference>
<dbReference type="GO" id="GO:0006352">
    <property type="term" value="P:DNA-templated transcription initiation"/>
    <property type="evidence" value="ECO:0007669"/>
    <property type="project" value="InterPro"/>
</dbReference>
<evidence type="ECO:0000256" key="3">
    <source>
        <dbReference type="ARBA" id="ARBA00023082"/>
    </source>
</evidence>
<evidence type="ECO:0000259" key="6">
    <source>
        <dbReference type="Pfam" id="PF08281"/>
    </source>
</evidence>
<keyword evidence="3" id="KW-0731">Sigma factor</keyword>
<dbReference type="EMBL" id="DSDK01000272">
    <property type="protein sequence ID" value="HDR50934.1"/>
    <property type="molecule type" value="Genomic_DNA"/>
</dbReference>
<evidence type="ECO:0000259" key="5">
    <source>
        <dbReference type="Pfam" id="PF04542"/>
    </source>
</evidence>
<sequence>MFAPKMFGVCLRYAKDRTEAEDNLQEGFVKVFSNIASFRHEGSFEGWVRRIMVNVSLSKFRKQHVLYPVKDMGQYDSVQVSDDILAKIGAEDLLGLIQQLPPRYRMVFNLFVMEGLNHQEIGEEMNISVGTSKSNLARARDILKRKVLELYGEVESNANLLA</sequence>
<feature type="domain" description="RNA polymerase sigma factor 70 region 4 type 2" evidence="6">
    <location>
        <begin position="91"/>
        <end position="140"/>
    </location>
</feature>
<reference evidence="7" key="1">
    <citation type="journal article" date="2020" name="mSystems">
        <title>Genome- and Community-Level Interaction Insights into Carbon Utilization and Element Cycling Functions of Hydrothermarchaeota in Hydrothermal Sediment.</title>
        <authorList>
            <person name="Zhou Z."/>
            <person name="Liu Y."/>
            <person name="Xu W."/>
            <person name="Pan J."/>
            <person name="Luo Z.H."/>
            <person name="Li M."/>
        </authorList>
    </citation>
    <scope>NUCLEOTIDE SEQUENCE [LARGE SCALE GENOMIC DNA]</scope>
    <source>
        <strain evidence="7">SpSt-1217</strain>
    </source>
</reference>
<gene>
    <name evidence="7" type="ORF">ENN90_04835</name>
</gene>
<dbReference type="PANTHER" id="PTHR43133:SF46">
    <property type="entry name" value="RNA POLYMERASE SIGMA-70 FACTOR ECF SUBFAMILY"/>
    <property type="match status" value="1"/>
</dbReference>
<keyword evidence="2" id="KW-0805">Transcription regulation</keyword>
<dbReference type="PANTHER" id="PTHR43133">
    <property type="entry name" value="RNA POLYMERASE ECF-TYPE SIGMA FACTO"/>
    <property type="match status" value="1"/>
</dbReference>
<evidence type="ECO:0000256" key="1">
    <source>
        <dbReference type="ARBA" id="ARBA00010641"/>
    </source>
</evidence>
<dbReference type="CDD" id="cd06171">
    <property type="entry name" value="Sigma70_r4"/>
    <property type="match status" value="1"/>
</dbReference>
<dbReference type="Pfam" id="PF08281">
    <property type="entry name" value="Sigma70_r4_2"/>
    <property type="match status" value="1"/>
</dbReference>
<dbReference type="Gene3D" id="1.10.1740.10">
    <property type="match status" value="1"/>
</dbReference>
<comment type="similarity">
    <text evidence="1">Belongs to the sigma-70 factor family. ECF subfamily.</text>
</comment>
<dbReference type="InterPro" id="IPR013324">
    <property type="entry name" value="RNA_pol_sigma_r3/r4-like"/>
</dbReference>
<name>A0A831LA90_9BACT</name>
<dbReference type="AlphaFoldDB" id="A0A831LA90"/>
<dbReference type="Gene3D" id="1.10.10.10">
    <property type="entry name" value="Winged helix-like DNA-binding domain superfamily/Winged helix DNA-binding domain"/>
    <property type="match status" value="1"/>
</dbReference>
<accession>A0A831LA90</accession>
<dbReference type="NCBIfam" id="TIGR02937">
    <property type="entry name" value="sigma70-ECF"/>
    <property type="match status" value="1"/>
</dbReference>
<dbReference type="GO" id="GO:0003677">
    <property type="term" value="F:DNA binding"/>
    <property type="evidence" value="ECO:0007669"/>
    <property type="project" value="InterPro"/>
</dbReference>
<dbReference type="InterPro" id="IPR007627">
    <property type="entry name" value="RNA_pol_sigma70_r2"/>
</dbReference>
<feature type="domain" description="RNA polymerase sigma-70 region 2" evidence="5">
    <location>
        <begin position="3"/>
        <end position="63"/>
    </location>
</feature>
<evidence type="ECO:0000256" key="4">
    <source>
        <dbReference type="ARBA" id="ARBA00023163"/>
    </source>
</evidence>
<evidence type="ECO:0000313" key="7">
    <source>
        <dbReference type="EMBL" id="HDR50934.1"/>
    </source>
</evidence>
<dbReference type="InterPro" id="IPR013249">
    <property type="entry name" value="RNA_pol_sigma70_r4_t2"/>
</dbReference>
<comment type="caution">
    <text evidence="7">The sequence shown here is derived from an EMBL/GenBank/DDBJ whole genome shotgun (WGS) entry which is preliminary data.</text>
</comment>
<proteinExistence type="inferred from homology"/>
<keyword evidence="4" id="KW-0804">Transcription</keyword>
<dbReference type="InterPro" id="IPR014284">
    <property type="entry name" value="RNA_pol_sigma-70_dom"/>
</dbReference>
<dbReference type="SUPFAM" id="SSF88946">
    <property type="entry name" value="Sigma2 domain of RNA polymerase sigma factors"/>
    <property type="match status" value="1"/>
</dbReference>
<protein>
    <submittedName>
        <fullName evidence="7">Sigma-70 family RNA polymerase sigma factor</fullName>
    </submittedName>
</protein>
<evidence type="ECO:0000256" key="2">
    <source>
        <dbReference type="ARBA" id="ARBA00023015"/>
    </source>
</evidence>
<dbReference type="InterPro" id="IPR039425">
    <property type="entry name" value="RNA_pol_sigma-70-like"/>
</dbReference>